<reference evidence="2 3" key="1">
    <citation type="submission" date="2010-12" db="EMBL/GenBank/DDBJ databases">
        <authorList>
            <person name="Muzny D."/>
            <person name="Qin X."/>
            <person name="Deng J."/>
            <person name="Jiang H."/>
            <person name="Liu Y."/>
            <person name="Qu J."/>
            <person name="Song X.-Z."/>
            <person name="Zhang L."/>
            <person name="Thornton R."/>
            <person name="Coyle M."/>
            <person name="Francisco L."/>
            <person name="Jackson L."/>
            <person name="Javaid M."/>
            <person name="Korchina V."/>
            <person name="Kovar C."/>
            <person name="Mata R."/>
            <person name="Mathew T."/>
            <person name="Ngo R."/>
            <person name="Nguyen L."/>
            <person name="Nguyen N."/>
            <person name="Okwuonu G."/>
            <person name="Ongeri F."/>
            <person name="Pham C."/>
            <person name="Simmons D."/>
            <person name="Wilczek-Boney K."/>
            <person name="Hale W."/>
            <person name="Jakkamsetti A."/>
            <person name="Pham P."/>
            <person name="Ruth R."/>
            <person name="San Lucas F."/>
            <person name="Warren J."/>
            <person name="Zhang J."/>
            <person name="Zhao Z."/>
            <person name="Zhou C."/>
            <person name="Zhu D."/>
            <person name="Lee S."/>
            <person name="Bess C."/>
            <person name="Blankenburg K."/>
            <person name="Forbes L."/>
            <person name="Fu Q."/>
            <person name="Gubbala S."/>
            <person name="Hirani K."/>
            <person name="Jayaseelan J.C."/>
            <person name="Lara F."/>
            <person name="Munidasa M."/>
            <person name="Palculict T."/>
            <person name="Patil S."/>
            <person name="Pu L.-L."/>
            <person name="Saada N."/>
            <person name="Tang L."/>
            <person name="Weissenberger G."/>
            <person name="Zhu Y."/>
            <person name="Hemphill L."/>
            <person name="Shang Y."/>
            <person name="Youmans B."/>
            <person name="Ayvaz T."/>
            <person name="Ross M."/>
            <person name="Santibanez J."/>
            <person name="Aqrawi P."/>
            <person name="Gross S."/>
            <person name="Joshi V."/>
            <person name="Fowler G."/>
            <person name="Nazareth L."/>
            <person name="Reid J."/>
            <person name="Worley K."/>
            <person name="Petrosino J."/>
            <person name="Highlander S."/>
            <person name="Gibbs R."/>
        </authorList>
    </citation>
    <scope>NUCLEOTIDE SEQUENCE [LARGE SCALE GENOMIC DNA]</scope>
    <source>
        <strain evidence="2 3">ATCC 51599</strain>
    </source>
</reference>
<evidence type="ECO:0000256" key="1">
    <source>
        <dbReference type="ARBA" id="ARBA00022763"/>
    </source>
</evidence>
<dbReference type="RefSeq" id="WP_005672856.1">
    <property type="nucleotide sequence ID" value="NZ_CP146288.1"/>
</dbReference>
<protein>
    <recommendedName>
        <fullName evidence="4">Translesion DNA synthesis-associated protein ImuA</fullName>
    </recommendedName>
</protein>
<gene>
    <name evidence="2" type="ORF">HMPREF0551_0718</name>
</gene>
<dbReference type="PANTHER" id="PTHR35369:SF3">
    <property type="entry name" value="TRANSLESION DNA SYNTHESIS-ASSOCIATED PROTEIN IMUA"/>
    <property type="match status" value="1"/>
</dbReference>
<name>E7RVK6_9BURK</name>
<comment type="caution">
    <text evidence="2">The sequence shown here is derived from an EMBL/GenBank/DDBJ whole genome shotgun (WGS) entry which is preliminary data.</text>
</comment>
<organism evidence="2 3">
    <name type="scientific">Lautropia mirabilis ATCC 51599</name>
    <dbReference type="NCBI Taxonomy" id="887898"/>
    <lineage>
        <taxon>Bacteria</taxon>
        <taxon>Pseudomonadati</taxon>
        <taxon>Pseudomonadota</taxon>
        <taxon>Betaproteobacteria</taxon>
        <taxon>Burkholderiales</taxon>
        <taxon>Burkholderiaceae</taxon>
        <taxon>Lautropia</taxon>
    </lineage>
</organism>
<dbReference type="InterPro" id="IPR047610">
    <property type="entry name" value="ImuA_translesion"/>
</dbReference>
<dbReference type="InterPro" id="IPR050356">
    <property type="entry name" value="SulA_CellDiv_inhibitor"/>
</dbReference>
<accession>E7RVK6</accession>
<keyword evidence="3" id="KW-1185">Reference proteome</keyword>
<dbReference type="InterPro" id="IPR027417">
    <property type="entry name" value="P-loop_NTPase"/>
</dbReference>
<dbReference type="PANTHER" id="PTHR35369">
    <property type="entry name" value="BLR3025 PROTEIN-RELATED"/>
    <property type="match status" value="1"/>
</dbReference>
<dbReference type="Proteomes" id="UP000011021">
    <property type="component" value="Unassembled WGS sequence"/>
</dbReference>
<dbReference type="SUPFAM" id="SSF52540">
    <property type="entry name" value="P-loop containing nucleoside triphosphate hydrolases"/>
    <property type="match status" value="1"/>
</dbReference>
<evidence type="ECO:0008006" key="4">
    <source>
        <dbReference type="Google" id="ProtNLM"/>
    </source>
</evidence>
<dbReference type="InterPro" id="IPR017166">
    <property type="entry name" value="UCP037290"/>
</dbReference>
<evidence type="ECO:0000313" key="2">
    <source>
        <dbReference type="EMBL" id="EFV95810.1"/>
    </source>
</evidence>
<dbReference type="STRING" id="887898.HMPREF0551_0718"/>
<sequence>MGQMIATSQAAASLSDPAPASPVTLASLLAGRQVWQWQAAPLPLAAGIATGIRALDAALPLGGWPAASLSEVLSPAPGLSELRLLWPMLARLSQAGGRVVLVAPPFVPCAIAWQRAGVLLSRLEIIHAPEPADALWAFEQCLRSGSCAAVLGWPEGASHAALRRLQVAADHGQALGVALRSVRHAPQPSPAALRLQLLPDGGLQVLKCRGGAVPARPIALPVA</sequence>
<evidence type="ECO:0000313" key="3">
    <source>
        <dbReference type="Proteomes" id="UP000011021"/>
    </source>
</evidence>
<dbReference type="AlphaFoldDB" id="E7RVK6"/>
<dbReference type="PIRSF" id="PIRSF037290">
    <property type="entry name" value="UCP037290"/>
    <property type="match status" value="1"/>
</dbReference>
<dbReference type="Gene3D" id="3.40.50.300">
    <property type="entry name" value="P-loop containing nucleotide triphosphate hydrolases"/>
    <property type="match status" value="1"/>
</dbReference>
<dbReference type="NCBIfam" id="NF033429">
    <property type="entry name" value="ImuA_translesion"/>
    <property type="match status" value="1"/>
</dbReference>
<proteinExistence type="predicted"/>
<keyword evidence="1" id="KW-0227">DNA damage</keyword>
<dbReference type="EMBL" id="AEQP01000002">
    <property type="protein sequence ID" value="EFV95810.1"/>
    <property type="molecule type" value="Genomic_DNA"/>
</dbReference>
<dbReference type="eggNOG" id="COG4544">
    <property type="taxonomic scope" value="Bacteria"/>
</dbReference>
<dbReference type="HOGENOM" id="CLU_064653_3_0_4"/>
<dbReference type="GO" id="GO:0006281">
    <property type="term" value="P:DNA repair"/>
    <property type="evidence" value="ECO:0007669"/>
    <property type="project" value="TreeGrafter"/>
</dbReference>